<evidence type="ECO:0000256" key="1">
    <source>
        <dbReference type="SAM" id="MobiDB-lite"/>
    </source>
</evidence>
<evidence type="ECO:0000313" key="3">
    <source>
        <dbReference type="Proteomes" id="UP000008022"/>
    </source>
</evidence>
<accession>A0A0E0NQZ0</accession>
<dbReference type="EnsemblPlants" id="ORUFI03G06880.1">
    <property type="protein sequence ID" value="ORUFI03G06880.1"/>
    <property type="gene ID" value="ORUFI03G06880"/>
</dbReference>
<proteinExistence type="predicted"/>
<feature type="compositionally biased region" description="Basic and acidic residues" evidence="1">
    <location>
        <begin position="101"/>
        <end position="118"/>
    </location>
</feature>
<reference evidence="3" key="1">
    <citation type="submission" date="2013-06" db="EMBL/GenBank/DDBJ databases">
        <authorList>
            <person name="Zhao Q."/>
        </authorList>
    </citation>
    <scope>NUCLEOTIDE SEQUENCE</scope>
    <source>
        <strain evidence="3">cv. W1943</strain>
    </source>
</reference>
<name>A0A0E0NQZ0_ORYRU</name>
<feature type="region of interest" description="Disordered" evidence="1">
    <location>
        <begin position="29"/>
        <end position="118"/>
    </location>
</feature>
<keyword evidence="3" id="KW-1185">Reference proteome</keyword>
<dbReference type="Gramene" id="ORUFI03G06880.1">
    <property type="protein sequence ID" value="ORUFI03G06880.1"/>
    <property type="gene ID" value="ORUFI03G06880"/>
</dbReference>
<reference evidence="2" key="2">
    <citation type="submission" date="2015-06" db="UniProtKB">
        <authorList>
            <consortium name="EnsemblPlants"/>
        </authorList>
    </citation>
    <scope>IDENTIFICATION</scope>
</reference>
<sequence>MGSNPQLRPAWGFSPTCVAFAARTKGNLAPDPEVSLNCGRRTPRARRRGAGCGSGDQAPSRAHGVLPCGWSSAPGSPPVILPPVPLKEAFKLLKSNGDGGAGHESDDGSMRQERYDEP</sequence>
<dbReference type="HOGENOM" id="CLU_167861_0_0_1"/>
<dbReference type="Proteomes" id="UP000008022">
    <property type="component" value="Unassembled WGS sequence"/>
</dbReference>
<protein>
    <submittedName>
        <fullName evidence="2">Uncharacterized protein</fullName>
    </submittedName>
</protein>
<feature type="compositionally biased region" description="Pro residues" evidence="1">
    <location>
        <begin position="75"/>
        <end position="85"/>
    </location>
</feature>
<organism evidence="2 3">
    <name type="scientific">Oryza rufipogon</name>
    <name type="common">Brownbeard rice</name>
    <name type="synonym">Asian wild rice</name>
    <dbReference type="NCBI Taxonomy" id="4529"/>
    <lineage>
        <taxon>Eukaryota</taxon>
        <taxon>Viridiplantae</taxon>
        <taxon>Streptophyta</taxon>
        <taxon>Embryophyta</taxon>
        <taxon>Tracheophyta</taxon>
        <taxon>Spermatophyta</taxon>
        <taxon>Magnoliopsida</taxon>
        <taxon>Liliopsida</taxon>
        <taxon>Poales</taxon>
        <taxon>Poaceae</taxon>
        <taxon>BOP clade</taxon>
        <taxon>Oryzoideae</taxon>
        <taxon>Oryzeae</taxon>
        <taxon>Oryzinae</taxon>
        <taxon>Oryza</taxon>
    </lineage>
</organism>
<evidence type="ECO:0000313" key="2">
    <source>
        <dbReference type="EnsemblPlants" id="ORUFI03G06880.1"/>
    </source>
</evidence>
<dbReference type="AlphaFoldDB" id="A0A0E0NQZ0"/>